<dbReference type="Proteomes" id="UP000298652">
    <property type="component" value="Chromosome 1"/>
</dbReference>
<dbReference type="Gramene" id="TKW39619">
    <property type="protein sequence ID" value="TKW39619"/>
    <property type="gene ID" value="SEVIR_1G191033v2"/>
</dbReference>
<organism evidence="2 3">
    <name type="scientific">Setaria viridis</name>
    <name type="common">Green bristlegrass</name>
    <name type="synonym">Setaria italica subsp. viridis</name>
    <dbReference type="NCBI Taxonomy" id="4556"/>
    <lineage>
        <taxon>Eukaryota</taxon>
        <taxon>Viridiplantae</taxon>
        <taxon>Streptophyta</taxon>
        <taxon>Embryophyta</taxon>
        <taxon>Tracheophyta</taxon>
        <taxon>Spermatophyta</taxon>
        <taxon>Magnoliopsida</taxon>
        <taxon>Liliopsida</taxon>
        <taxon>Poales</taxon>
        <taxon>Poaceae</taxon>
        <taxon>PACMAD clade</taxon>
        <taxon>Panicoideae</taxon>
        <taxon>Panicodae</taxon>
        <taxon>Paniceae</taxon>
        <taxon>Cenchrinae</taxon>
        <taxon>Setaria</taxon>
    </lineage>
</organism>
<accession>A0A4U6WEU0</accession>
<gene>
    <name evidence="2" type="ORF">SEVIR_1G191033v2</name>
</gene>
<evidence type="ECO:0000256" key="1">
    <source>
        <dbReference type="SAM" id="SignalP"/>
    </source>
</evidence>
<proteinExistence type="predicted"/>
<dbReference type="AlphaFoldDB" id="A0A4U6WEU0"/>
<evidence type="ECO:0000313" key="2">
    <source>
        <dbReference type="EMBL" id="TKW39619.1"/>
    </source>
</evidence>
<name>A0A4U6WEU0_SETVI</name>
<evidence type="ECO:0000313" key="3">
    <source>
        <dbReference type="Proteomes" id="UP000298652"/>
    </source>
</evidence>
<protein>
    <submittedName>
        <fullName evidence="2">Uncharacterized protein</fullName>
    </submittedName>
</protein>
<keyword evidence="1" id="KW-0732">Signal</keyword>
<feature type="signal peptide" evidence="1">
    <location>
        <begin position="1"/>
        <end position="18"/>
    </location>
</feature>
<reference evidence="2" key="1">
    <citation type="submission" date="2019-03" db="EMBL/GenBank/DDBJ databases">
        <title>WGS assembly of Setaria viridis.</title>
        <authorList>
            <person name="Huang P."/>
            <person name="Jenkins J."/>
            <person name="Grimwood J."/>
            <person name="Barry K."/>
            <person name="Healey A."/>
            <person name="Mamidi S."/>
            <person name="Sreedasyam A."/>
            <person name="Shu S."/>
            <person name="Feldman M."/>
            <person name="Wu J."/>
            <person name="Yu Y."/>
            <person name="Chen C."/>
            <person name="Johnson J."/>
            <person name="Rokhsar D."/>
            <person name="Baxter I."/>
            <person name="Schmutz J."/>
            <person name="Brutnell T."/>
            <person name="Kellogg E."/>
        </authorList>
    </citation>
    <scope>NUCLEOTIDE SEQUENCE [LARGE SCALE GENOMIC DNA]</scope>
</reference>
<keyword evidence="3" id="KW-1185">Reference proteome</keyword>
<feature type="chain" id="PRO_5021026024" evidence="1">
    <location>
        <begin position="19"/>
        <end position="44"/>
    </location>
</feature>
<dbReference type="EMBL" id="CM016552">
    <property type="protein sequence ID" value="TKW39619.1"/>
    <property type="molecule type" value="Genomic_DNA"/>
</dbReference>
<sequence>MSKLMMLMLNQPTMLIIAQMTCTSNYALCAPNKLFFQLMCKRML</sequence>